<evidence type="ECO:0000313" key="2">
    <source>
        <dbReference type="EMBL" id="SNT62556.1"/>
    </source>
</evidence>
<feature type="transmembrane region" description="Helical" evidence="1">
    <location>
        <begin position="81"/>
        <end position="100"/>
    </location>
</feature>
<accession>A0A239P639</accession>
<dbReference type="Proteomes" id="UP000198282">
    <property type="component" value="Unassembled WGS sequence"/>
</dbReference>
<keyword evidence="1" id="KW-1133">Transmembrane helix</keyword>
<organism evidence="2 3">
    <name type="scientific">Streptosporangium subroseum</name>
    <dbReference type="NCBI Taxonomy" id="106412"/>
    <lineage>
        <taxon>Bacteria</taxon>
        <taxon>Bacillati</taxon>
        <taxon>Actinomycetota</taxon>
        <taxon>Actinomycetes</taxon>
        <taxon>Streptosporangiales</taxon>
        <taxon>Streptosporangiaceae</taxon>
        <taxon>Streptosporangium</taxon>
    </lineage>
</organism>
<dbReference type="AlphaFoldDB" id="A0A239P639"/>
<feature type="transmembrane region" description="Helical" evidence="1">
    <location>
        <begin position="46"/>
        <end position="69"/>
    </location>
</feature>
<keyword evidence="1" id="KW-0812">Transmembrane</keyword>
<evidence type="ECO:0000313" key="3">
    <source>
        <dbReference type="Proteomes" id="UP000198282"/>
    </source>
</evidence>
<protein>
    <submittedName>
        <fullName evidence="2">Uncharacterized protein</fullName>
    </submittedName>
</protein>
<sequence length="135" mass="14673">MVETGKTQQMPRAMKIAEFIVSLQAVQALAGGALLAFVLVNSAGDANFGLVLLFVGFCIVIAVLAGWLLSRWIYRERRYRIAALALEPLLALGFVFVLSLDSDLGMSSLLNLNVILPIIVVGLLLLPSGRAWFNR</sequence>
<feature type="transmembrane region" description="Helical" evidence="1">
    <location>
        <begin position="106"/>
        <end position="126"/>
    </location>
</feature>
<proteinExistence type="predicted"/>
<keyword evidence="3" id="KW-1185">Reference proteome</keyword>
<gene>
    <name evidence="2" type="ORF">SAMN05216276_10926</name>
</gene>
<dbReference type="RefSeq" id="WP_089213341.1">
    <property type="nucleotide sequence ID" value="NZ_FZOD01000092.1"/>
</dbReference>
<feature type="transmembrane region" description="Helical" evidence="1">
    <location>
        <begin position="20"/>
        <end position="40"/>
    </location>
</feature>
<evidence type="ECO:0000256" key="1">
    <source>
        <dbReference type="SAM" id="Phobius"/>
    </source>
</evidence>
<name>A0A239P639_9ACTN</name>
<keyword evidence="1" id="KW-0472">Membrane</keyword>
<dbReference type="EMBL" id="FZOD01000092">
    <property type="protein sequence ID" value="SNT62556.1"/>
    <property type="molecule type" value="Genomic_DNA"/>
</dbReference>
<reference evidence="2 3" key="1">
    <citation type="submission" date="2017-06" db="EMBL/GenBank/DDBJ databases">
        <authorList>
            <person name="Kim H.J."/>
            <person name="Triplett B.A."/>
        </authorList>
    </citation>
    <scope>NUCLEOTIDE SEQUENCE [LARGE SCALE GENOMIC DNA]</scope>
    <source>
        <strain evidence="2 3">CGMCC 4.2132</strain>
    </source>
</reference>